<dbReference type="Gene3D" id="3.10.180.10">
    <property type="entry name" value="2,3-Dihydroxybiphenyl 1,2-Dioxygenase, domain 1"/>
    <property type="match status" value="1"/>
</dbReference>
<feature type="domain" description="VOC" evidence="1">
    <location>
        <begin position="7"/>
        <end position="122"/>
    </location>
</feature>
<dbReference type="Proteomes" id="UP000184932">
    <property type="component" value="Unassembled WGS sequence"/>
</dbReference>
<name>A0A1N6GM94_9RHOB</name>
<evidence type="ECO:0000259" key="1">
    <source>
        <dbReference type="PROSITE" id="PS51819"/>
    </source>
</evidence>
<accession>A0A1N6GM94</accession>
<dbReference type="InterPro" id="IPR004360">
    <property type="entry name" value="Glyas_Fos-R_dOase_dom"/>
</dbReference>
<dbReference type="PANTHER" id="PTHR33993">
    <property type="entry name" value="GLYOXALASE-RELATED"/>
    <property type="match status" value="1"/>
</dbReference>
<dbReference type="STRING" id="1217970.SAMN05444002_2611"/>
<dbReference type="CDD" id="cd07247">
    <property type="entry name" value="SgaA_N_like"/>
    <property type="match status" value="1"/>
</dbReference>
<keyword evidence="3" id="KW-1185">Reference proteome</keyword>
<dbReference type="InterPro" id="IPR029068">
    <property type="entry name" value="Glyas_Bleomycin-R_OHBP_Dase"/>
</dbReference>
<gene>
    <name evidence="2" type="ORF">SAMN05444002_2611</name>
</gene>
<protein>
    <recommendedName>
        <fullName evidence="1">VOC domain-containing protein</fullName>
    </recommendedName>
</protein>
<dbReference type="EMBL" id="FSRL01000001">
    <property type="protein sequence ID" value="SIO08635.1"/>
    <property type="molecule type" value="Genomic_DNA"/>
</dbReference>
<dbReference type="PANTHER" id="PTHR33993:SF14">
    <property type="entry name" value="GB|AAF24581.1"/>
    <property type="match status" value="1"/>
</dbReference>
<dbReference type="SUPFAM" id="SSF54593">
    <property type="entry name" value="Glyoxalase/Bleomycin resistance protein/Dihydroxybiphenyl dioxygenase"/>
    <property type="match status" value="1"/>
</dbReference>
<dbReference type="RefSeq" id="WP_074256607.1">
    <property type="nucleotide sequence ID" value="NZ_FSRL01000001.1"/>
</dbReference>
<dbReference type="PROSITE" id="PS51819">
    <property type="entry name" value="VOC"/>
    <property type="match status" value="1"/>
</dbReference>
<dbReference type="InterPro" id="IPR052164">
    <property type="entry name" value="Anthracycline_SecMetBiosynth"/>
</dbReference>
<evidence type="ECO:0000313" key="3">
    <source>
        <dbReference type="Proteomes" id="UP000184932"/>
    </source>
</evidence>
<evidence type="ECO:0000313" key="2">
    <source>
        <dbReference type="EMBL" id="SIO08635.1"/>
    </source>
</evidence>
<sequence>MSLNHGKVWWTELMTHDAEAARAFYEATCGWRFEVVPTSGGAYHVAHAHGGRVAGIIALPESMAGVSPHWFTYLAVDDVDATVAETGDLGGELLREPFDIPHAGRIAIVKDPSGATVGLMTPVEERIGAVKGEPDGDAGLQNVPL</sequence>
<dbReference type="Pfam" id="PF00903">
    <property type="entry name" value="Glyoxalase"/>
    <property type="match status" value="1"/>
</dbReference>
<dbReference type="InterPro" id="IPR037523">
    <property type="entry name" value="VOC_core"/>
</dbReference>
<reference evidence="3" key="1">
    <citation type="submission" date="2016-11" db="EMBL/GenBank/DDBJ databases">
        <authorList>
            <person name="Varghese N."/>
            <person name="Submissions S."/>
        </authorList>
    </citation>
    <scope>NUCLEOTIDE SEQUENCE [LARGE SCALE GENOMIC DNA]</scope>
    <source>
        <strain evidence="3">DSM 29440</strain>
    </source>
</reference>
<organism evidence="2 3">
    <name type="scientific">Vannielia litorea</name>
    <dbReference type="NCBI Taxonomy" id="1217970"/>
    <lineage>
        <taxon>Bacteria</taxon>
        <taxon>Pseudomonadati</taxon>
        <taxon>Pseudomonadota</taxon>
        <taxon>Alphaproteobacteria</taxon>
        <taxon>Rhodobacterales</taxon>
        <taxon>Paracoccaceae</taxon>
        <taxon>Vannielia</taxon>
    </lineage>
</organism>
<dbReference type="AlphaFoldDB" id="A0A1N6GM94"/>
<proteinExistence type="predicted"/>
<dbReference type="OrthoDB" id="9793039at2"/>